<evidence type="ECO:0000313" key="1">
    <source>
        <dbReference type="EMBL" id="KGT77673.1"/>
    </source>
</evidence>
<protein>
    <submittedName>
        <fullName evidence="1">Uncharacterized protein</fullName>
    </submittedName>
</protein>
<name>A0A0A3YVJ0_BRAJP</name>
<comment type="caution">
    <text evidence="1">The sequence shown here is derived from an EMBL/GenBank/DDBJ whole genome shotgun (WGS) entry which is preliminary data.</text>
</comment>
<dbReference type="EMBL" id="JRPN01000018">
    <property type="protein sequence ID" value="KGT77673.1"/>
    <property type="molecule type" value="Genomic_DNA"/>
</dbReference>
<dbReference type="Proteomes" id="UP000030377">
    <property type="component" value="Unassembled WGS sequence"/>
</dbReference>
<gene>
    <name evidence="1" type="ORF">MA20_24235</name>
</gene>
<evidence type="ECO:0000313" key="2">
    <source>
        <dbReference type="Proteomes" id="UP000030377"/>
    </source>
</evidence>
<dbReference type="AlphaFoldDB" id="A0A0A3YVJ0"/>
<accession>A0A0A3YVJ0</accession>
<proteinExistence type="predicted"/>
<reference evidence="1 2" key="1">
    <citation type="submission" date="2014-09" db="EMBL/GenBank/DDBJ databases">
        <title>Draft genome of Bradyrhizobium japonicum Is-34.</title>
        <authorList>
            <person name="Tsurumaru H."/>
            <person name="Yamakawa T."/>
            <person name="Hashimoto S."/>
            <person name="Okizaki K."/>
            <person name="Kanesaki Y."/>
            <person name="Yoshikawa H."/>
            <person name="Yajima S."/>
        </authorList>
    </citation>
    <scope>NUCLEOTIDE SEQUENCE [LARGE SCALE GENOMIC DNA]</scope>
    <source>
        <strain evidence="1 2">Is-34</strain>
    </source>
</reference>
<sequence length="93" mass="10222">MHSSRGLVFIGEIAPQIAMPGLVPGIHVLGATHEAADGRDKLGHDDLRHGAATWPIHRPPATSLNRHGVMTILLTKGRRFRALKCQSRFERTL</sequence>
<organism evidence="1 2">
    <name type="scientific">Bradyrhizobium japonicum</name>
    <dbReference type="NCBI Taxonomy" id="375"/>
    <lineage>
        <taxon>Bacteria</taxon>
        <taxon>Pseudomonadati</taxon>
        <taxon>Pseudomonadota</taxon>
        <taxon>Alphaproteobacteria</taxon>
        <taxon>Hyphomicrobiales</taxon>
        <taxon>Nitrobacteraceae</taxon>
        <taxon>Bradyrhizobium</taxon>
    </lineage>
</organism>